<gene>
    <name evidence="2" type="ORF">LACBIDRAFT_322479</name>
</gene>
<name>B0CWF8_LACBS</name>
<keyword evidence="3" id="KW-1185">Reference proteome</keyword>
<feature type="compositionally biased region" description="Polar residues" evidence="1">
    <location>
        <begin position="679"/>
        <end position="693"/>
    </location>
</feature>
<dbReference type="HOGENOM" id="CLU_377694_0_0_1"/>
<proteinExistence type="predicted"/>
<feature type="compositionally biased region" description="Polar residues" evidence="1">
    <location>
        <begin position="555"/>
        <end position="569"/>
    </location>
</feature>
<dbReference type="OrthoDB" id="3127851at2759"/>
<evidence type="ECO:0000313" key="2">
    <source>
        <dbReference type="EMBL" id="EDR13060.1"/>
    </source>
</evidence>
<sequence>MGLLAPVVVVVDVSSPGCVVVLLRRVDICGTLARGGGGGGGRERDGHADVTMPQKANMTSNFAFLVVIDIHNPVESSGLDWTGLDLSPVDWALCKPIWPSNWATGIHWTPLDSTWITWGMRTGAHCFMWTSCNGHQLIVKNSLETQPGTIRILAAFVSQKSVFVLCDFCGFAHMHVKSRNRLWTQEDFKVGTEHQHTPEAHRIQNLAEVDSDLNTTLCEVFQGTLTVWRFLKNYTSSFKGEPSRSKTCHCTDSILQTTLAIQTDLTKPNYKTMVGSDQFCELVLNQILEPTVDHNGGHPAKRHQNGPGRPRNYKPTYKSKKNSVPHIKTWIIVSDEPGCVLSDGDDDDYYNPGDADQYGDAKAALETSWRWSLPNYVMEDLSTRGVVARLKQALQQDVAGASLLDYLPFITESPEVQALIDLERESREMVNKDQHLGEKPVLMIQRAKAKAILDKGEALMDANIAPFLQQTQIHINKVTAYTSLCIIYLFSMDHKQCLFGEHAHQTWPLSSSTTTTMLVTAANATPSPSPIATTANIAPRSPMATTTTNINHNTLQQQRGDATSRNNECCNPRKHPTPTKTTPPDTKRHPTGTKRRSPPMYTASAHENHTPPTKTSHHPPKNMSAHRKTRAAHRKTCTAHTTYDGTTPPTKTTTSTPTPPTTTPPTATSAHDDGDDNVKNNATTRTHNENANTRRGGDNEMRHNDGMPTRDDDGRVIHFKYIPTLSLLYPLPLR</sequence>
<feature type="region of interest" description="Disordered" evidence="1">
    <location>
        <begin position="555"/>
        <end position="712"/>
    </location>
</feature>
<feature type="region of interest" description="Disordered" evidence="1">
    <location>
        <begin position="291"/>
        <end position="320"/>
    </location>
</feature>
<dbReference type="AlphaFoldDB" id="B0CWF8"/>
<dbReference type="KEGG" id="lbc:LACBIDRAFT_322479"/>
<accession>B0CWF8</accession>
<feature type="compositionally biased region" description="Basic and acidic residues" evidence="1">
    <location>
        <begin position="695"/>
        <end position="712"/>
    </location>
</feature>
<feature type="compositionally biased region" description="Basic residues" evidence="1">
    <location>
        <begin position="615"/>
        <end position="637"/>
    </location>
</feature>
<dbReference type="RefSeq" id="XP_001875558.1">
    <property type="nucleotide sequence ID" value="XM_001875523.1"/>
</dbReference>
<evidence type="ECO:0000313" key="3">
    <source>
        <dbReference type="Proteomes" id="UP000001194"/>
    </source>
</evidence>
<feature type="compositionally biased region" description="Low complexity" evidence="1">
    <location>
        <begin position="641"/>
        <end position="656"/>
    </location>
</feature>
<protein>
    <submittedName>
        <fullName evidence="2">Predicted protein</fullName>
    </submittedName>
</protein>
<dbReference type="InParanoid" id="B0CWF8"/>
<dbReference type="Proteomes" id="UP000001194">
    <property type="component" value="Unassembled WGS sequence"/>
</dbReference>
<organism evidence="3">
    <name type="scientific">Laccaria bicolor (strain S238N-H82 / ATCC MYA-4686)</name>
    <name type="common">Bicoloured deceiver</name>
    <name type="synonym">Laccaria laccata var. bicolor</name>
    <dbReference type="NCBI Taxonomy" id="486041"/>
    <lineage>
        <taxon>Eukaryota</taxon>
        <taxon>Fungi</taxon>
        <taxon>Dikarya</taxon>
        <taxon>Basidiomycota</taxon>
        <taxon>Agaricomycotina</taxon>
        <taxon>Agaricomycetes</taxon>
        <taxon>Agaricomycetidae</taxon>
        <taxon>Agaricales</taxon>
        <taxon>Agaricineae</taxon>
        <taxon>Hydnangiaceae</taxon>
        <taxon>Laccaria</taxon>
    </lineage>
</organism>
<dbReference type="GeneID" id="6071576"/>
<reference evidence="2 3" key="1">
    <citation type="journal article" date="2008" name="Nature">
        <title>The genome of Laccaria bicolor provides insights into mycorrhizal symbiosis.</title>
        <authorList>
            <person name="Martin F."/>
            <person name="Aerts A."/>
            <person name="Ahren D."/>
            <person name="Brun A."/>
            <person name="Danchin E.G.J."/>
            <person name="Duchaussoy F."/>
            <person name="Gibon J."/>
            <person name="Kohler A."/>
            <person name="Lindquist E."/>
            <person name="Pereda V."/>
            <person name="Salamov A."/>
            <person name="Shapiro H.J."/>
            <person name="Wuyts J."/>
            <person name="Blaudez D."/>
            <person name="Buee M."/>
            <person name="Brokstein P."/>
            <person name="Canbaeck B."/>
            <person name="Cohen D."/>
            <person name="Courty P.E."/>
            <person name="Coutinho P.M."/>
            <person name="Delaruelle C."/>
            <person name="Detter J.C."/>
            <person name="Deveau A."/>
            <person name="DiFazio S."/>
            <person name="Duplessis S."/>
            <person name="Fraissinet-Tachet L."/>
            <person name="Lucic E."/>
            <person name="Frey-Klett P."/>
            <person name="Fourrey C."/>
            <person name="Feussner I."/>
            <person name="Gay G."/>
            <person name="Grimwood J."/>
            <person name="Hoegger P.J."/>
            <person name="Jain P."/>
            <person name="Kilaru S."/>
            <person name="Labbe J."/>
            <person name="Lin Y.C."/>
            <person name="Legue V."/>
            <person name="Le Tacon F."/>
            <person name="Marmeisse R."/>
            <person name="Melayah D."/>
            <person name="Montanini B."/>
            <person name="Muratet M."/>
            <person name="Nehls U."/>
            <person name="Niculita-Hirzel H."/>
            <person name="Oudot-Le Secq M.P."/>
            <person name="Peter M."/>
            <person name="Quesneville H."/>
            <person name="Rajashekar B."/>
            <person name="Reich M."/>
            <person name="Rouhier N."/>
            <person name="Schmutz J."/>
            <person name="Yin T."/>
            <person name="Chalot M."/>
            <person name="Henrissat B."/>
            <person name="Kuees U."/>
            <person name="Lucas S."/>
            <person name="Van de Peer Y."/>
            <person name="Podila G.K."/>
            <person name="Polle A."/>
            <person name="Pukkila P.J."/>
            <person name="Richardson P.M."/>
            <person name="Rouze P."/>
            <person name="Sanders I.R."/>
            <person name="Stajich J.E."/>
            <person name="Tunlid A."/>
            <person name="Tuskan G."/>
            <person name="Grigoriev I.V."/>
        </authorList>
    </citation>
    <scope>NUCLEOTIDE SEQUENCE [LARGE SCALE GENOMIC DNA]</scope>
    <source>
        <strain evidence="3">S238N-H82 / ATCC MYA-4686</strain>
    </source>
</reference>
<evidence type="ECO:0000256" key="1">
    <source>
        <dbReference type="SAM" id="MobiDB-lite"/>
    </source>
</evidence>
<dbReference type="EMBL" id="DS547093">
    <property type="protein sequence ID" value="EDR13060.1"/>
    <property type="molecule type" value="Genomic_DNA"/>
</dbReference>